<evidence type="ECO:0000256" key="2">
    <source>
        <dbReference type="SAM" id="Phobius"/>
    </source>
</evidence>
<feature type="region of interest" description="Disordered" evidence="1">
    <location>
        <begin position="1"/>
        <end position="30"/>
    </location>
</feature>
<evidence type="ECO:0000313" key="3">
    <source>
        <dbReference type="EMBL" id="PWW79242.1"/>
    </source>
</evidence>
<reference evidence="3 4" key="1">
    <citation type="submission" date="2018-03" db="EMBL/GenBank/DDBJ databases">
        <title>Genomes of Pezizomycetes fungi and the evolution of truffles.</title>
        <authorList>
            <person name="Murat C."/>
            <person name="Payen T."/>
            <person name="Noel B."/>
            <person name="Kuo A."/>
            <person name="Martin F.M."/>
        </authorList>
    </citation>
    <scope>NUCLEOTIDE SEQUENCE [LARGE SCALE GENOMIC DNA]</scope>
    <source>
        <strain evidence="3">091103-1</strain>
    </source>
</reference>
<gene>
    <name evidence="3" type="ORF">C7212DRAFT_355306</name>
</gene>
<dbReference type="STRING" id="42249.A0A317SXZ3"/>
<dbReference type="EMBL" id="PYWC01000009">
    <property type="protein sequence ID" value="PWW79242.1"/>
    <property type="molecule type" value="Genomic_DNA"/>
</dbReference>
<keyword evidence="2" id="KW-0812">Transmembrane</keyword>
<feature type="compositionally biased region" description="Polar residues" evidence="1">
    <location>
        <begin position="56"/>
        <end position="85"/>
    </location>
</feature>
<name>A0A317SXZ3_9PEZI</name>
<proteinExistence type="predicted"/>
<dbReference type="Proteomes" id="UP000246991">
    <property type="component" value="Unassembled WGS sequence"/>
</dbReference>
<evidence type="ECO:0000256" key="1">
    <source>
        <dbReference type="SAM" id="MobiDB-lite"/>
    </source>
</evidence>
<sequence length="309" mass="35130">MDFNHLMERGKKPPLIRSNTGNLGPSKRHQILHTSPSLSLPFHLHLHRNCEDTSRSKATAASSDVETNNYEYQPNQHSASLPTSRKVSLHHEVPERKISVPRNKPTVSSAGREELSCAITTLQTSSRKQIQRLDATYSSVLQKLRELSGLAARLQELGEVAKSTVQEFGAADARCRSEFGSQIRGIERFKDELGNIESLRKRLAAQKERVRGYHVRLDKVQERIDRHKEMEMIWRRRASRRLRLLWGFISILVILWLLATAGNDSETPLQDDRLRALPELAMPTPELARELLDISLVAPMLSDEALNEL</sequence>
<protein>
    <submittedName>
        <fullName evidence="3">Uncharacterized protein</fullName>
    </submittedName>
</protein>
<keyword evidence="2" id="KW-1133">Transmembrane helix</keyword>
<dbReference type="OrthoDB" id="5419542at2759"/>
<organism evidence="3 4">
    <name type="scientific">Tuber magnatum</name>
    <name type="common">white Piedmont truffle</name>
    <dbReference type="NCBI Taxonomy" id="42249"/>
    <lineage>
        <taxon>Eukaryota</taxon>
        <taxon>Fungi</taxon>
        <taxon>Dikarya</taxon>
        <taxon>Ascomycota</taxon>
        <taxon>Pezizomycotina</taxon>
        <taxon>Pezizomycetes</taxon>
        <taxon>Pezizales</taxon>
        <taxon>Tuberaceae</taxon>
        <taxon>Tuber</taxon>
    </lineage>
</organism>
<accession>A0A317SXZ3</accession>
<keyword evidence="4" id="KW-1185">Reference proteome</keyword>
<dbReference type="AlphaFoldDB" id="A0A317SXZ3"/>
<keyword evidence="2" id="KW-0472">Membrane</keyword>
<comment type="caution">
    <text evidence="3">The sequence shown here is derived from an EMBL/GenBank/DDBJ whole genome shotgun (WGS) entry which is preliminary data.</text>
</comment>
<feature type="compositionally biased region" description="Basic and acidic residues" evidence="1">
    <location>
        <begin position="1"/>
        <end position="11"/>
    </location>
</feature>
<feature type="region of interest" description="Disordered" evidence="1">
    <location>
        <begin position="53"/>
        <end position="85"/>
    </location>
</feature>
<evidence type="ECO:0000313" key="4">
    <source>
        <dbReference type="Proteomes" id="UP000246991"/>
    </source>
</evidence>
<feature type="transmembrane region" description="Helical" evidence="2">
    <location>
        <begin position="242"/>
        <end position="259"/>
    </location>
</feature>